<dbReference type="Proteomes" id="UP001597393">
    <property type="component" value="Unassembled WGS sequence"/>
</dbReference>
<evidence type="ECO:0000313" key="3">
    <source>
        <dbReference type="Proteomes" id="UP001597393"/>
    </source>
</evidence>
<organism evidence="2 3">
    <name type="scientific">Sphingobacterium corticis</name>
    <dbReference type="NCBI Taxonomy" id="1812823"/>
    <lineage>
        <taxon>Bacteria</taxon>
        <taxon>Pseudomonadati</taxon>
        <taxon>Bacteroidota</taxon>
        <taxon>Sphingobacteriia</taxon>
        <taxon>Sphingobacteriales</taxon>
        <taxon>Sphingobacteriaceae</taxon>
        <taxon>Sphingobacterium</taxon>
    </lineage>
</organism>
<name>A0ABW5NNL0_9SPHI</name>
<dbReference type="RefSeq" id="WP_380869975.1">
    <property type="nucleotide sequence ID" value="NZ_JBHUMA010000006.1"/>
</dbReference>
<comment type="caution">
    <text evidence="2">The sequence shown here is derived from an EMBL/GenBank/DDBJ whole genome shotgun (WGS) entry which is preliminary data.</text>
</comment>
<keyword evidence="2" id="KW-0808">Transferase</keyword>
<dbReference type="EMBL" id="JBHUMA010000006">
    <property type="protein sequence ID" value="MFD2599852.1"/>
    <property type="molecule type" value="Genomic_DNA"/>
</dbReference>
<dbReference type="EC" id="2.3.-.-" evidence="2"/>
<keyword evidence="2" id="KW-0012">Acyltransferase</keyword>
<reference evidence="3" key="1">
    <citation type="journal article" date="2019" name="Int. J. Syst. Evol. Microbiol.">
        <title>The Global Catalogue of Microorganisms (GCM) 10K type strain sequencing project: providing services to taxonomists for standard genome sequencing and annotation.</title>
        <authorList>
            <consortium name="The Broad Institute Genomics Platform"/>
            <consortium name="The Broad Institute Genome Sequencing Center for Infectious Disease"/>
            <person name="Wu L."/>
            <person name="Ma J."/>
        </authorList>
    </citation>
    <scope>NUCLEOTIDE SEQUENCE [LARGE SCALE GENOMIC DNA]</scope>
    <source>
        <strain evidence="3">KCTC 42248</strain>
    </source>
</reference>
<evidence type="ECO:0000313" key="2">
    <source>
        <dbReference type="EMBL" id="MFD2599852.1"/>
    </source>
</evidence>
<dbReference type="PROSITE" id="PS51186">
    <property type="entry name" value="GNAT"/>
    <property type="match status" value="1"/>
</dbReference>
<proteinExistence type="predicted"/>
<dbReference type="PANTHER" id="PTHR43792">
    <property type="entry name" value="GNAT FAMILY, PUTATIVE (AFU_ORTHOLOGUE AFUA_3G00765)-RELATED-RELATED"/>
    <property type="match status" value="1"/>
</dbReference>
<keyword evidence="3" id="KW-1185">Reference proteome</keyword>
<dbReference type="SUPFAM" id="SSF55729">
    <property type="entry name" value="Acyl-CoA N-acyltransferases (Nat)"/>
    <property type="match status" value="1"/>
</dbReference>
<dbReference type="InterPro" id="IPR016181">
    <property type="entry name" value="Acyl_CoA_acyltransferase"/>
</dbReference>
<evidence type="ECO:0000259" key="1">
    <source>
        <dbReference type="PROSITE" id="PS51186"/>
    </source>
</evidence>
<sequence>MTDHSIQLKKYHPDDFADYMLMVSDYNVMQYITERALSEKEARQKFDEILEINAMQGSLGYFRASLSDGQYIGDCKLERYSKDDRQLEIGYIIKEAFWGKGLATKLCAMMLDLAHDIAPNDHIIGIIDPANSASKHILEKFGFISFFVGMEDDLPTEKLILEKQ</sequence>
<dbReference type="InterPro" id="IPR000182">
    <property type="entry name" value="GNAT_dom"/>
</dbReference>
<dbReference type="Pfam" id="PF13302">
    <property type="entry name" value="Acetyltransf_3"/>
    <property type="match status" value="1"/>
</dbReference>
<dbReference type="InterPro" id="IPR051531">
    <property type="entry name" value="N-acetyltransferase"/>
</dbReference>
<dbReference type="PANTHER" id="PTHR43792:SF1">
    <property type="entry name" value="N-ACETYLTRANSFERASE DOMAIN-CONTAINING PROTEIN"/>
    <property type="match status" value="1"/>
</dbReference>
<dbReference type="GO" id="GO:0016746">
    <property type="term" value="F:acyltransferase activity"/>
    <property type="evidence" value="ECO:0007669"/>
    <property type="project" value="UniProtKB-KW"/>
</dbReference>
<accession>A0ABW5NNL0</accession>
<gene>
    <name evidence="2" type="ORF">ACFSQ3_12905</name>
</gene>
<dbReference type="Gene3D" id="3.40.630.30">
    <property type="match status" value="1"/>
</dbReference>
<feature type="domain" description="N-acetyltransferase" evidence="1">
    <location>
        <begin position="6"/>
        <end position="164"/>
    </location>
</feature>
<protein>
    <submittedName>
        <fullName evidence="2">GNAT family N-acetyltransferase</fullName>
        <ecNumber evidence="2">2.3.-.-</ecNumber>
    </submittedName>
</protein>